<dbReference type="Pfam" id="PF13668">
    <property type="entry name" value="Ferritin_2"/>
    <property type="match status" value="1"/>
</dbReference>
<evidence type="ECO:0000313" key="2">
    <source>
        <dbReference type="EMBL" id="EYB68084.1"/>
    </source>
</evidence>
<protein>
    <submittedName>
        <fullName evidence="2">Twin-arginine translocation pathway signal</fullName>
    </submittedName>
</protein>
<feature type="compositionally biased region" description="Low complexity" evidence="1">
    <location>
        <begin position="8"/>
        <end position="21"/>
    </location>
</feature>
<dbReference type="NCBIfam" id="TIGR01409">
    <property type="entry name" value="TAT_signal_seq"/>
    <property type="match status" value="1"/>
</dbReference>
<dbReference type="Proteomes" id="UP000020492">
    <property type="component" value="Unassembled WGS sequence"/>
</dbReference>
<organism evidence="2 3">
    <name type="scientific">Deinococcus phoenicis</name>
    <dbReference type="NCBI Taxonomy" id="1476583"/>
    <lineage>
        <taxon>Bacteria</taxon>
        <taxon>Thermotogati</taxon>
        <taxon>Deinococcota</taxon>
        <taxon>Deinococci</taxon>
        <taxon>Deinococcales</taxon>
        <taxon>Deinococcaceae</taxon>
        <taxon>Deinococcus</taxon>
    </lineage>
</organism>
<gene>
    <name evidence="2" type="ORF">DEIPH_ctg027orf0014</name>
</gene>
<evidence type="ECO:0000256" key="1">
    <source>
        <dbReference type="SAM" id="MobiDB-lite"/>
    </source>
</evidence>
<dbReference type="PATRIC" id="fig|1476583.3.peg.1825"/>
<dbReference type="InterPro" id="IPR019546">
    <property type="entry name" value="TAT_signal_bac_arc"/>
</dbReference>
<dbReference type="STRING" id="1476583.DEIPH_ctg027orf0014"/>
<dbReference type="EMBL" id="JHAC01000027">
    <property type="protein sequence ID" value="EYB68084.1"/>
    <property type="molecule type" value="Genomic_DNA"/>
</dbReference>
<reference evidence="2 3" key="1">
    <citation type="submission" date="2014-03" db="EMBL/GenBank/DDBJ databases">
        <title>Draft genome sequence of Deinococcus phoenicis 1P10ME.</title>
        <authorList>
            <person name="Stepanov V.G."/>
            <person name="Vaishampayan P."/>
            <person name="Venkateswaran K."/>
            <person name="Fox G.E."/>
        </authorList>
    </citation>
    <scope>NUCLEOTIDE SEQUENCE [LARGE SCALE GENOMIC DNA]</scope>
    <source>
        <strain evidence="2 3">1P10ME</strain>
    </source>
</reference>
<feature type="compositionally biased region" description="Basic and acidic residues" evidence="1">
    <location>
        <begin position="252"/>
        <end position="264"/>
    </location>
</feature>
<keyword evidence="3" id="KW-1185">Reference proteome</keyword>
<dbReference type="eggNOG" id="COG1633">
    <property type="taxonomic scope" value="Bacteria"/>
</dbReference>
<dbReference type="InterPro" id="IPR006311">
    <property type="entry name" value="TAT_signal"/>
</dbReference>
<dbReference type="PROSITE" id="PS51318">
    <property type="entry name" value="TAT"/>
    <property type="match status" value="1"/>
</dbReference>
<dbReference type="InterPro" id="IPR052965">
    <property type="entry name" value="Pigment-catalase-like"/>
</dbReference>
<comment type="caution">
    <text evidence="2">The sequence shown here is derived from an EMBL/GenBank/DDBJ whole genome shotgun (WGS) entry which is preliminary data.</text>
</comment>
<feature type="region of interest" description="Disordered" evidence="1">
    <location>
        <begin position="252"/>
        <end position="282"/>
    </location>
</feature>
<sequence>MEDGMNAPQQVPDPSPVSSTRRQFLRGAGLAGAGVALTACAPSFTPRQDKPNLDADILNFALNLEYLEAAFYLAATGRLTELQGIGGDAPIQFPEGVTGTAPMAFQSDVIRDFANELASNELAHVRFLIATVKALGGLPIPRPALSIGPAFMAAVAAASGGKVTDFNPYRDDISFLLASHTLEDVGVTAYKGASPLIRDRKPGGVLEQAAGILAVEGYHMGSTRFQLYKRRDQEAAPGFTVAAMSRAISDLRDQLDGPGDKDQGITDSPRPGESNIVPADANGVAFSRTPREVLNIVYQKAEAAAGGFFPSGVNGKIR</sequence>
<feature type="region of interest" description="Disordered" evidence="1">
    <location>
        <begin position="1"/>
        <end position="21"/>
    </location>
</feature>
<dbReference type="AlphaFoldDB" id="A0A016QQS5"/>
<dbReference type="PANTHER" id="PTHR31694">
    <property type="entry name" value="DESICCATION-LIKE PROTEIN"/>
    <property type="match status" value="1"/>
</dbReference>
<name>A0A016QQS5_9DEIO</name>
<proteinExistence type="predicted"/>
<evidence type="ECO:0000313" key="3">
    <source>
        <dbReference type="Proteomes" id="UP000020492"/>
    </source>
</evidence>
<accession>A0A016QQS5</accession>
<dbReference type="PANTHER" id="PTHR31694:SF26">
    <property type="entry name" value="OS05G0151100 PROTEIN"/>
    <property type="match status" value="1"/>
</dbReference>